<dbReference type="OrthoDB" id="5273684at2759"/>
<dbReference type="AlphaFoldDB" id="A0A8H5SY79"/>
<name>A0A8H5SY79_FUSHE</name>
<feature type="region of interest" description="Disordered" evidence="2">
    <location>
        <begin position="218"/>
        <end position="244"/>
    </location>
</feature>
<evidence type="ECO:0000259" key="3">
    <source>
        <dbReference type="Pfam" id="PF15508"/>
    </source>
</evidence>
<keyword evidence="5" id="KW-1185">Reference proteome</keyword>
<dbReference type="Proteomes" id="UP000567885">
    <property type="component" value="Unassembled WGS sequence"/>
</dbReference>
<comment type="caution">
    <text evidence="4">The sequence shown here is derived from an EMBL/GenBank/DDBJ whole genome shotgun (WGS) entry which is preliminary data.</text>
</comment>
<sequence length="351" mass="38256">MDQDTAIPKFVVDLSQPPETRHAHIIPHLREPMIACNLPSLFDEVTELVAGPFFGKALVALTRLALRRVHSAEETAELAGISQALNIPMHVLVAFNVLLDLLLGCTSGGVRVLDSDTIGPTTRILHFRTLDWAMHRLRQIIVELDYVRVTGGPVIATTVTYFGYVGVLTGVRKGLSVSLNFRPYHARDTAAQRLSFRWHQAMVVLGFRQSISSSLRNVLLDPPPTSSDPSKDSQDIGPLGLEGDDVSDQYVKKVLERLSASNSTSAYLIFCQPETVYIMEKDHRSATVRQSDTFLTACNHDAKDEEDPSQLQQVAGALAEGGDATGMGDIVGMSASSNSCAIAQIKTLMSE</sequence>
<feature type="domain" description="Acid ceramidase N-terminal" evidence="3">
    <location>
        <begin position="5"/>
        <end position="67"/>
    </location>
</feature>
<proteinExistence type="predicted"/>
<dbReference type="EC" id="3.5.1.23" evidence="1"/>
<reference evidence="4 5" key="1">
    <citation type="submission" date="2020-05" db="EMBL/GenBank/DDBJ databases">
        <title>Identification and distribution of gene clusters putatively required for synthesis of sphingolipid metabolism inhibitors in phylogenetically diverse species of the filamentous fungus Fusarium.</title>
        <authorList>
            <person name="Kim H.-S."/>
            <person name="Busman M."/>
            <person name="Brown D.W."/>
            <person name="Divon H."/>
            <person name="Uhlig S."/>
            <person name="Proctor R.H."/>
        </authorList>
    </citation>
    <scope>NUCLEOTIDE SEQUENCE [LARGE SCALE GENOMIC DNA]</scope>
    <source>
        <strain evidence="4 5">NRRL 20693</strain>
    </source>
</reference>
<dbReference type="PANTHER" id="PTHR28583:SF1">
    <property type="entry name" value="ACID CERAMIDASE"/>
    <property type="match status" value="1"/>
</dbReference>
<dbReference type="InterPro" id="IPR029130">
    <property type="entry name" value="Acid_ceramidase_N"/>
</dbReference>
<dbReference type="Pfam" id="PF15508">
    <property type="entry name" value="NAAA-beta"/>
    <property type="match status" value="1"/>
</dbReference>
<accession>A0A8H5SY79</accession>
<organism evidence="4 5">
    <name type="scientific">Fusarium heterosporum</name>
    <dbReference type="NCBI Taxonomy" id="42747"/>
    <lineage>
        <taxon>Eukaryota</taxon>
        <taxon>Fungi</taxon>
        <taxon>Dikarya</taxon>
        <taxon>Ascomycota</taxon>
        <taxon>Pezizomycotina</taxon>
        <taxon>Sordariomycetes</taxon>
        <taxon>Hypocreomycetidae</taxon>
        <taxon>Hypocreales</taxon>
        <taxon>Nectriaceae</taxon>
        <taxon>Fusarium</taxon>
        <taxon>Fusarium heterosporum species complex</taxon>
    </lineage>
</organism>
<gene>
    <name evidence="4" type="ORF">FHETE_8568</name>
</gene>
<evidence type="ECO:0000313" key="4">
    <source>
        <dbReference type="EMBL" id="KAF5661196.1"/>
    </source>
</evidence>
<evidence type="ECO:0000313" key="5">
    <source>
        <dbReference type="Proteomes" id="UP000567885"/>
    </source>
</evidence>
<evidence type="ECO:0000256" key="1">
    <source>
        <dbReference type="ARBA" id="ARBA00011891"/>
    </source>
</evidence>
<dbReference type="EMBL" id="JAAGWQ010000182">
    <property type="protein sequence ID" value="KAF5661196.1"/>
    <property type="molecule type" value="Genomic_DNA"/>
</dbReference>
<evidence type="ECO:0000256" key="2">
    <source>
        <dbReference type="SAM" id="MobiDB-lite"/>
    </source>
</evidence>
<dbReference type="PANTHER" id="PTHR28583">
    <property type="entry name" value="ACID AMIDASE"/>
    <property type="match status" value="1"/>
</dbReference>
<dbReference type="GO" id="GO:0017040">
    <property type="term" value="F:N-acylsphingosine amidohydrolase activity"/>
    <property type="evidence" value="ECO:0007669"/>
    <property type="project" value="UniProtKB-EC"/>
</dbReference>
<protein>
    <recommendedName>
        <fullName evidence="1">ceramidase</fullName>
        <ecNumber evidence="1">3.5.1.23</ecNumber>
    </recommendedName>
</protein>